<accession>C9PRX7</accession>
<dbReference type="SUPFAM" id="SSF52833">
    <property type="entry name" value="Thioredoxin-like"/>
    <property type="match status" value="1"/>
</dbReference>
<dbReference type="HOGENOM" id="CLU_088255_1_0_6"/>
<gene>
    <name evidence="3" type="ORF">HMPREF0621_1751</name>
</gene>
<keyword evidence="4" id="KW-1185">Reference proteome</keyword>
<sequence>MRRIGFLFLFGLLQLALATNGQATSSLKFSASNTEPEIEFKEGKDYFSYQEPLAINRTDSRILIQFFFDYDCRVCSYAQDILTLYEQTNLDHVKLEIYPVATENLYYSAQVFYTLKSIDEEDTSSLLLFETAEKHRYAQLAKINELRTWLAQQKVNVEAFDRNFYSLNILRQVWNAQKLTEDYGVFTFPYVVIDGRYVLTASTLYSDDYSFAVLDFLVDKLIKEKQK</sequence>
<proteinExistence type="predicted"/>
<dbReference type="PANTHER" id="PTHR35891">
    <property type="entry name" value="THIOL:DISULFIDE INTERCHANGE PROTEIN DSBA"/>
    <property type="match status" value="1"/>
</dbReference>
<reference evidence="3 4" key="1">
    <citation type="submission" date="2009-10" db="EMBL/GenBank/DDBJ databases">
        <authorList>
            <person name="Muzny D."/>
            <person name="Qin X."/>
            <person name="Deng J."/>
            <person name="Jiang H."/>
            <person name="Liu Y."/>
            <person name="Qu J."/>
            <person name="Song X.-Z."/>
            <person name="Zhang L."/>
            <person name="Thornton R."/>
            <person name="Coyle M."/>
            <person name="Francisco L."/>
            <person name="Jackson L."/>
            <person name="Javaid M."/>
            <person name="Korchina V."/>
            <person name="Kovar C."/>
            <person name="Mata R."/>
            <person name="Mathew T."/>
            <person name="Ngo R."/>
            <person name="Nguyen L."/>
            <person name="Nguyen N."/>
            <person name="Okwuonu G."/>
            <person name="Ongeri F."/>
            <person name="Pham C."/>
            <person name="Simmons D."/>
            <person name="Wilczek-Boney K."/>
            <person name="Hale W."/>
            <person name="Jakkamsetti A."/>
            <person name="Pham P."/>
            <person name="Ruth R."/>
            <person name="San Lucas F."/>
            <person name="Warren J."/>
            <person name="Zhang J."/>
            <person name="Zhao Z."/>
            <person name="Zhou C."/>
            <person name="Zhu D."/>
            <person name="Lee S."/>
            <person name="Bess C."/>
            <person name="Blankenburg K."/>
            <person name="Forbes L."/>
            <person name="Fu Q."/>
            <person name="Gubbala S."/>
            <person name="Hirani K."/>
            <person name="Jayaseelan J.C."/>
            <person name="Lara F."/>
            <person name="Munidasa M."/>
            <person name="Palculict T."/>
            <person name="Patil S."/>
            <person name="Pu L.-L."/>
            <person name="Saada N."/>
            <person name="Tang L."/>
            <person name="Weissenberger G."/>
            <person name="Zhu Y."/>
            <person name="Hemphill L."/>
            <person name="Shang Y."/>
            <person name="Youmans B."/>
            <person name="Ayvaz T."/>
            <person name="Ross M."/>
            <person name="Santibanez J."/>
            <person name="Aqrawi P."/>
            <person name="Gross S."/>
            <person name="Joshi V."/>
            <person name="Fowler G."/>
            <person name="Nazareth L."/>
            <person name="Reid J."/>
            <person name="Worley K."/>
            <person name="Petrosino J."/>
            <person name="Highlander S."/>
            <person name="Gibbs R."/>
        </authorList>
    </citation>
    <scope>NUCLEOTIDE SEQUENCE [LARGE SCALE GENOMIC DNA]</scope>
    <source>
        <strain evidence="3 4">ATCC 43325</strain>
    </source>
</reference>
<feature type="signal peptide" evidence="2">
    <location>
        <begin position="1"/>
        <end position="18"/>
    </location>
</feature>
<evidence type="ECO:0000256" key="2">
    <source>
        <dbReference type="SAM" id="SignalP"/>
    </source>
</evidence>
<dbReference type="CDD" id="cd03019">
    <property type="entry name" value="DsbA_DsbA"/>
    <property type="match status" value="1"/>
</dbReference>
<name>C9PRX7_9PAST</name>
<dbReference type="InterPro" id="IPR023205">
    <property type="entry name" value="DsbA/DsbL"/>
</dbReference>
<evidence type="ECO:0000313" key="3">
    <source>
        <dbReference type="EMBL" id="EEX49704.1"/>
    </source>
</evidence>
<dbReference type="PANTHER" id="PTHR35891:SF2">
    <property type="entry name" value="THIOL:DISULFIDE INTERCHANGE PROTEIN DSBA"/>
    <property type="match status" value="1"/>
</dbReference>
<organism evidence="3 4">
    <name type="scientific">Pasteurella dagmatis ATCC 43325</name>
    <dbReference type="NCBI Taxonomy" id="667128"/>
    <lineage>
        <taxon>Bacteria</taxon>
        <taxon>Pseudomonadati</taxon>
        <taxon>Pseudomonadota</taxon>
        <taxon>Gammaproteobacteria</taxon>
        <taxon>Pasteurellales</taxon>
        <taxon>Pasteurellaceae</taxon>
        <taxon>Pasteurella</taxon>
    </lineage>
</organism>
<keyword evidence="1 2" id="KW-0732">Signal</keyword>
<evidence type="ECO:0008006" key="5">
    <source>
        <dbReference type="Google" id="ProtNLM"/>
    </source>
</evidence>
<dbReference type="OrthoDB" id="9784896at2"/>
<comment type="caution">
    <text evidence="3">The sequence shown here is derived from an EMBL/GenBank/DDBJ whole genome shotgun (WGS) entry which is preliminary data.</text>
</comment>
<dbReference type="Proteomes" id="UP000005519">
    <property type="component" value="Unassembled WGS sequence"/>
</dbReference>
<evidence type="ECO:0000313" key="4">
    <source>
        <dbReference type="Proteomes" id="UP000005519"/>
    </source>
</evidence>
<feature type="chain" id="PRO_5005669392" description="Thiol:disulfide interchange protein DsbA" evidence="2">
    <location>
        <begin position="19"/>
        <end position="227"/>
    </location>
</feature>
<dbReference type="InterPro" id="IPR050824">
    <property type="entry name" value="Thiol_disulfide_DsbA"/>
</dbReference>
<evidence type="ECO:0000256" key="1">
    <source>
        <dbReference type="ARBA" id="ARBA00022729"/>
    </source>
</evidence>
<dbReference type="AlphaFoldDB" id="C9PRX7"/>
<protein>
    <recommendedName>
        <fullName evidence="5">Thiol:disulfide interchange protein DsbA</fullName>
    </recommendedName>
</protein>
<dbReference type="EMBL" id="ACZR01000018">
    <property type="protein sequence ID" value="EEX49704.1"/>
    <property type="molecule type" value="Genomic_DNA"/>
</dbReference>
<dbReference type="RefSeq" id="WP_005762777.1">
    <property type="nucleotide sequence ID" value="NZ_GG704810.1"/>
</dbReference>
<dbReference type="Gene3D" id="3.40.30.10">
    <property type="entry name" value="Glutaredoxin"/>
    <property type="match status" value="1"/>
</dbReference>
<dbReference type="STRING" id="667128.HMPREF0621_1751"/>
<dbReference type="InterPro" id="IPR036249">
    <property type="entry name" value="Thioredoxin-like_sf"/>
</dbReference>